<organism evidence="4 5">
    <name type="scientific">Serpentinicella alkaliphila</name>
    <dbReference type="NCBI Taxonomy" id="1734049"/>
    <lineage>
        <taxon>Bacteria</taxon>
        <taxon>Bacillati</taxon>
        <taxon>Bacillota</taxon>
        <taxon>Clostridia</taxon>
        <taxon>Peptostreptococcales</taxon>
        <taxon>Natronincolaceae</taxon>
        <taxon>Serpentinicella</taxon>
    </lineage>
</organism>
<evidence type="ECO:0000313" key="5">
    <source>
        <dbReference type="Proteomes" id="UP000295504"/>
    </source>
</evidence>
<dbReference type="Gene3D" id="3.40.1350.60">
    <property type="match status" value="1"/>
</dbReference>
<feature type="domain" description="Sugar fermentation stimulation protein C-terminal" evidence="2">
    <location>
        <begin position="81"/>
        <end position="216"/>
    </location>
</feature>
<dbReference type="InterPro" id="IPR040452">
    <property type="entry name" value="SfsA_C"/>
</dbReference>
<comment type="caution">
    <text evidence="4">The sequence shown here is derived from an EMBL/GenBank/DDBJ whole genome shotgun (WGS) entry which is preliminary data.</text>
</comment>
<reference evidence="4 5" key="1">
    <citation type="submission" date="2019-03" db="EMBL/GenBank/DDBJ databases">
        <title>Genomic Encyclopedia of Type Strains, Phase IV (KMG-IV): sequencing the most valuable type-strain genomes for metagenomic binning, comparative biology and taxonomic classification.</title>
        <authorList>
            <person name="Goeker M."/>
        </authorList>
    </citation>
    <scope>NUCLEOTIDE SEQUENCE [LARGE SCALE GENOMIC DNA]</scope>
    <source>
        <strain evidence="4 5">DSM 100013</strain>
    </source>
</reference>
<dbReference type="InterPro" id="IPR005224">
    <property type="entry name" value="SfsA"/>
</dbReference>
<dbReference type="InterPro" id="IPR041465">
    <property type="entry name" value="SfsA_N"/>
</dbReference>
<sequence>MKLNYNMVFAKFIKRVNRFIAFVDINGEVTQVHVMNTGRLGELLVEGAEVMLSVEPSEIRKTAYDLRMVKKEGIWVSVDSQLPNKIVEEGIILGLIDELEGYKEIARESFYGKSRFDFKLTGDDICFVEVKGVTLERDGWGYFPDAPTDRGRKHIDEMILAVEEGYRGVIIFLIQHPGINGFSPNQEMDIAFANKLIKARELGVEIIAYGCNVSLNEVKINKRLPVHF</sequence>
<accession>A0A4R2TFY5</accession>
<dbReference type="CDD" id="cd22359">
    <property type="entry name" value="SfsA-like_bacterial"/>
    <property type="match status" value="1"/>
</dbReference>
<dbReference type="PANTHER" id="PTHR30545">
    <property type="entry name" value="SUGAR FERMENTATION STIMULATION PROTEIN A"/>
    <property type="match status" value="1"/>
</dbReference>
<dbReference type="RefSeq" id="WP_132848587.1">
    <property type="nucleotide sequence ID" value="NZ_CP058648.1"/>
</dbReference>
<dbReference type="NCBIfam" id="TIGR00230">
    <property type="entry name" value="sfsA"/>
    <property type="match status" value="1"/>
</dbReference>
<evidence type="ECO:0000313" key="4">
    <source>
        <dbReference type="EMBL" id="TCQ02041.1"/>
    </source>
</evidence>
<protein>
    <recommendedName>
        <fullName evidence="1">Sugar fermentation stimulation protein homolog</fullName>
    </recommendedName>
</protein>
<dbReference type="GO" id="GO:0003677">
    <property type="term" value="F:DNA binding"/>
    <property type="evidence" value="ECO:0007669"/>
    <property type="project" value="InterPro"/>
</dbReference>
<dbReference type="Pfam" id="PF17746">
    <property type="entry name" value="SfsA_N"/>
    <property type="match status" value="1"/>
</dbReference>
<dbReference type="HAMAP" id="MF_00095">
    <property type="entry name" value="SfsA"/>
    <property type="match status" value="1"/>
</dbReference>
<keyword evidence="5" id="KW-1185">Reference proteome</keyword>
<evidence type="ECO:0000256" key="1">
    <source>
        <dbReference type="HAMAP-Rule" id="MF_00095"/>
    </source>
</evidence>
<dbReference type="Gene3D" id="2.40.50.580">
    <property type="match status" value="1"/>
</dbReference>
<dbReference type="Proteomes" id="UP000295504">
    <property type="component" value="Unassembled WGS sequence"/>
</dbReference>
<name>A0A4R2TFY5_9FIRM</name>
<dbReference type="AlphaFoldDB" id="A0A4R2TFY5"/>
<proteinExistence type="inferred from homology"/>
<feature type="domain" description="SfsA N-terminal OB" evidence="3">
    <location>
        <begin position="13"/>
        <end position="78"/>
    </location>
</feature>
<gene>
    <name evidence="1" type="primary">sfsA</name>
    <name evidence="4" type="ORF">EDD79_101914</name>
</gene>
<evidence type="ECO:0000259" key="3">
    <source>
        <dbReference type="Pfam" id="PF17746"/>
    </source>
</evidence>
<dbReference type="Pfam" id="PF03749">
    <property type="entry name" value="SfsA"/>
    <property type="match status" value="1"/>
</dbReference>
<dbReference type="EMBL" id="SLYC01000019">
    <property type="protein sequence ID" value="TCQ02041.1"/>
    <property type="molecule type" value="Genomic_DNA"/>
</dbReference>
<evidence type="ECO:0000259" key="2">
    <source>
        <dbReference type="Pfam" id="PF03749"/>
    </source>
</evidence>
<dbReference type="OrthoDB" id="9802365at2"/>
<comment type="similarity">
    <text evidence="1">Belongs to the SfsA family.</text>
</comment>
<dbReference type="PANTHER" id="PTHR30545:SF2">
    <property type="entry name" value="SUGAR FERMENTATION STIMULATION PROTEIN A"/>
    <property type="match status" value="1"/>
</dbReference>